<keyword evidence="3" id="KW-1185">Reference proteome</keyword>
<sequence length="262" mass="30452">MRFFISFLLQVTFVCAASSQHIFIEYAGAPLSNSYKQQTELFLKHGYKFYQPFGLPDTLKIKLNIFDNEKDWEDNLLSNKAYKKQYSVQPQGLYNIKTHECHIMLSDGMKSVNMGIIRHELSHFLTHKIMGNKPIPWLYEGLSEYFFHCKVTAKGMKHSLEPYEEGRLRTMFMLNEIAPEDVLDYNIKEFSQAQKTNDRITYITAHAIVTFLIEGAPQGYFAQLITLLKDNSDTTRTSQKIDNTYPGGLKKFIKDFTDYYGI</sequence>
<gene>
    <name evidence="2" type="ORF">HPS54_11260</name>
</gene>
<protein>
    <recommendedName>
        <fullName evidence="4">Peptidase MA-like domain-containing protein</fullName>
    </recommendedName>
</protein>
<reference evidence="2 3" key="1">
    <citation type="submission" date="2020-05" db="EMBL/GenBank/DDBJ databases">
        <title>Distinct polysaccharide utilization as determinants for interspecies competition between intestinal Prevotella spp.</title>
        <authorList>
            <person name="Galvez E.J.C."/>
            <person name="Iljazovic A."/>
            <person name="Strowig T."/>
        </authorList>
    </citation>
    <scope>NUCLEOTIDE SEQUENCE [LARGE SCALE GENOMIC DNA]</scope>
    <source>
        <strain evidence="2 3">PCHR</strain>
    </source>
</reference>
<name>A0ABX2B5L6_9BACT</name>
<evidence type="ECO:0000256" key="1">
    <source>
        <dbReference type="SAM" id="SignalP"/>
    </source>
</evidence>
<feature type="chain" id="PRO_5046050415" description="Peptidase MA-like domain-containing protein" evidence="1">
    <location>
        <begin position="17"/>
        <end position="262"/>
    </location>
</feature>
<evidence type="ECO:0000313" key="3">
    <source>
        <dbReference type="Proteomes" id="UP000820977"/>
    </source>
</evidence>
<dbReference type="EMBL" id="JABKKJ010000027">
    <property type="protein sequence ID" value="NPE26078.1"/>
    <property type="molecule type" value="Genomic_DNA"/>
</dbReference>
<accession>A0ABX2B5L6</accession>
<dbReference type="Proteomes" id="UP000820977">
    <property type="component" value="Unassembled WGS sequence"/>
</dbReference>
<keyword evidence="1" id="KW-0732">Signal</keyword>
<evidence type="ECO:0000313" key="2">
    <source>
        <dbReference type="EMBL" id="NPE26078.1"/>
    </source>
</evidence>
<comment type="caution">
    <text evidence="2">The sequence shown here is derived from an EMBL/GenBank/DDBJ whole genome shotgun (WGS) entry which is preliminary data.</text>
</comment>
<proteinExistence type="predicted"/>
<organism evidence="2 3">
    <name type="scientific">Xylanibacter caecicola</name>
    <dbReference type="NCBI Taxonomy" id="2736294"/>
    <lineage>
        <taxon>Bacteria</taxon>
        <taxon>Pseudomonadati</taxon>
        <taxon>Bacteroidota</taxon>
        <taxon>Bacteroidia</taxon>
        <taxon>Bacteroidales</taxon>
        <taxon>Prevotellaceae</taxon>
        <taxon>Xylanibacter</taxon>
    </lineage>
</organism>
<dbReference type="RefSeq" id="WP_172345545.1">
    <property type="nucleotide sequence ID" value="NZ_CATJFF010000041.1"/>
</dbReference>
<feature type="signal peptide" evidence="1">
    <location>
        <begin position="1"/>
        <end position="16"/>
    </location>
</feature>
<evidence type="ECO:0008006" key="4">
    <source>
        <dbReference type="Google" id="ProtNLM"/>
    </source>
</evidence>